<organism evidence="1 2">
    <name type="scientific">Leptospira noguchii</name>
    <dbReference type="NCBI Taxonomy" id="28182"/>
    <lineage>
        <taxon>Bacteria</taxon>
        <taxon>Pseudomonadati</taxon>
        <taxon>Spirochaetota</taxon>
        <taxon>Spirochaetia</taxon>
        <taxon>Leptospirales</taxon>
        <taxon>Leptospiraceae</taxon>
        <taxon>Leptospira</taxon>
    </lineage>
</organism>
<accession>A0AAE9GCH8</accession>
<evidence type="ECO:0000313" key="2">
    <source>
        <dbReference type="Proteomes" id="UP000829829"/>
    </source>
</evidence>
<dbReference type="RefSeq" id="WP_243815413.1">
    <property type="nucleotide sequence ID" value="NZ_CP091957.1"/>
</dbReference>
<reference evidence="1" key="1">
    <citation type="submission" date="2022-02" db="EMBL/GenBank/DDBJ databases">
        <title>The genetically variable rfb locus in Leptospira is a mobile cassette and a molecular signature of serovar identity.</title>
        <authorList>
            <person name="Nieves C."/>
            <person name="Vincent A.T."/>
            <person name="Zarantonelli L."/>
            <person name="Picardeau M."/>
            <person name="Veyrier F.J."/>
            <person name="Buschiazzo A."/>
        </authorList>
    </citation>
    <scope>NUCLEOTIDE SEQUENCE</scope>
    <source>
        <strain evidence="1">IP1512017</strain>
    </source>
</reference>
<dbReference type="AlphaFoldDB" id="A0AAE9GCH8"/>
<dbReference type="EMBL" id="CP091957">
    <property type="protein sequence ID" value="UOG56285.1"/>
    <property type="molecule type" value="Genomic_DNA"/>
</dbReference>
<gene>
    <name evidence="1" type="ORF">MAL03_15960</name>
</gene>
<sequence length="52" mass="6262">MNAENVILHIILVSIYLPRIDPFRVIRLIIVDFNMSNDLKRFRKKRFAEFGK</sequence>
<dbReference type="Proteomes" id="UP000829829">
    <property type="component" value="Chromosome 1"/>
</dbReference>
<protein>
    <submittedName>
        <fullName evidence="1">Uncharacterized protein</fullName>
    </submittedName>
</protein>
<name>A0AAE9GCH8_9LEPT</name>
<evidence type="ECO:0000313" key="1">
    <source>
        <dbReference type="EMBL" id="UOG56285.1"/>
    </source>
</evidence>
<proteinExistence type="predicted"/>